<protein>
    <submittedName>
        <fullName evidence="8">Starch-binding associating with outer membrane</fullName>
    </submittedName>
</protein>
<comment type="similarity">
    <text evidence="2">Belongs to the SusD family.</text>
</comment>
<proteinExistence type="inferred from homology"/>
<dbReference type="Proteomes" id="UP000190367">
    <property type="component" value="Unassembled WGS sequence"/>
</dbReference>
<keyword evidence="5" id="KW-0998">Cell outer membrane</keyword>
<reference evidence="9" key="1">
    <citation type="submission" date="2017-02" db="EMBL/GenBank/DDBJ databases">
        <authorList>
            <person name="Varghese N."/>
            <person name="Submissions S."/>
        </authorList>
    </citation>
    <scope>NUCLEOTIDE SEQUENCE [LARGE SCALE GENOMIC DNA]</scope>
    <source>
        <strain evidence="9">DSM 22224</strain>
    </source>
</reference>
<keyword evidence="3" id="KW-0732">Signal</keyword>
<dbReference type="Gene3D" id="1.25.40.390">
    <property type="match status" value="1"/>
</dbReference>
<dbReference type="AlphaFoldDB" id="A0A1T4TLI5"/>
<organism evidence="8 9">
    <name type="scientific">Chitinophaga eiseniae</name>
    <dbReference type="NCBI Taxonomy" id="634771"/>
    <lineage>
        <taxon>Bacteria</taxon>
        <taxon>Pseudomonadati</taxon>
        <taxon>Bacteroidota</taxon>
        <taxon>Chitinophagia</taxon>
        <taxon>Chitinophagales</taxon>
        <taxon>Chitinophagaceae</taxon>
        <taxon>Chitinophaga</taxon>
    </lineage>
</organism>
<name>A0A1T4TLI5_9BACT</name>
<dbReference type="OrthoDB" id="5694214at2"/>
<dbReference type="Pfam" id="PF14322">
    <property type="entry name" value="SusD-like_3"/>
    <property type="match status" value="1"/>
</dbReference>
<feature type="domain" description="SusD-like N-terminal" evidence="7">
    <location>
        <begin position="98"/>
        <end position="211"/>
    </location>
</feature>
<comment type="subcellular location">
    <subcellularLocation>
        <location evidence="1">Cell outer membrane</location>
    </subcellularLocation>
</comment>
<sequence length="556" mass="62403">MKKRIYLPVILAAALLTGTGCKKYVDKGQIDKFDDNNFWKSEDNVRIYSWNFYSVFSGYGNNSTFGDFYFTSLSDDQVGASLKNFTLTVPSDIGGTKWNFEMVRRANLLLERIDRVPTSDETKNHWKGFGRFFRAYCYYILVREYGDVPWMDKVPDVSDENYLYKGRDSRTTVMDNVLADLDFAIANLRTKDQENTVNKYVALALKSRICLFEGTWRKYHNIQGGAKFLLAAKDAGDQLMKGPFTLNPQYKTIYNSMDLAGNKEAILYKKYVVGYLGHSLINYLSTSTQMDGISKDAVESFVCTDGLPIAQSPKYAGDEDLKHTLTDRDGRLIQSVDTVLAYKGRANKGLTTSTGYRPAKFLNPQVASTDGSKGDTDAPLFWLAEVLLNYAEAAAELNDLGQYAFAQGDLDKTVNLLRARAGVAKLEYLGGKSAGVSGKEIIDAKNKAGVSSLIWEIRRERRSELMLDGFRKYDLFRWGQGKALNTATNPDIIRGAKIPEFPAGTTEKAERDANGYIIVKPVIEREFKDPKNYLEPIPSGQIALYPDGRLTQNPGW</sequence>
<evidence type="ECO:0000313" key="8">
    <source>
        <dbReference type="EMBL" id="SKA41316.1"/>
    </source>
</evidence>
<feature type="domain" description="RagB/SusD" evidence="6">
    <location>
        <begin position="342"/>
        <end position="556"/>
    </location>
</feature>
<evidence type="ECO:0000259" key="6">
    <source>
        <dbReference type="Pfam" id="PF07980"/>
    </source>
</evidence>
<dbReference type="EMBL" id="FUWZ01000005">
    <property type="protein sequence ID" value="SKA41316.1"/>
    <property type="molecule type" value="Genomic_DNA"/>
</dbReference>
<gene>
    <name evidence="8" type="ORF">SAMN04488128_105411</name>
</gene>
<evidence type="ECO:0000256" key="1">
    <source>
        <dbReference type="ARBA" id="ARBA00004442"/>
    </source>
</evidence>
<evidence type="ECO:0000313" key="9">
    <source>
        <dbReference type="Proteomes" id="UP000190367"/>
    </source>
</evidence>
<accession>A0A1T4TLI5</accession>
<evidence type="ECO:0000256" key="4">
    <source>
        <dbReference type="ARBA" id="ARBA00023136"/>
    </source>
</evidence>
<dbReference type="InterPro" id="IPR033985">
    <property type="entry name" value="SusD-like_N"/>
</dbReference>
<evidence type="ECO:0000259" key="7">
    <source>
        <dbReference type="Pfam" id="PF14322"/>
    </source>
</evidence>
<dbReference type="PROSITE" id="PS51257">
    <property type="entry name" value="PROKAR_LIPOPROTEIN"/>
    <property type="match status" value="1"/>
</dbReference>
<dbReference type="InterPro" id="IPR011990">
    <property type="entry name" value="TPR-like_helical_dom_sf"/>
</dbReference>
<dbReference type="STRING" id="634771.SAMN04488128_105411"/>
<dbReference type="RefSeq" id="WP_159456198.1">
    <property type="nucleotide sequence ID" value="NZ_FUWZ01000005.1"/>
</dbReference>
<keyword evidence="4" id="KW-0472">Membrane</keyword>
<dbReference type="GO" id="GO:0009279">
    <property type="term" value="C:cell outer membrane"/>
    <property type="evidence" value="ECO:0007669"/>
    <property type="project" value="UniProtKB-SubCell"/>
</dbReference>
<evidence type="ECO:0000256" key="2">
    <source>
        <dbReference type="ARBA" id="ARBA00006275"/>
    </source>
</evidence>
<keyword evidence="9" id="KW-1185">Reference proteome</keyword>
<evidence type="ECO:0000256" key="3">
    <source>
        <dbReference type="ARBA" id="ARBA00022729"/>
    </source>
</evidence>
<evidence type="ECO:0000256" key="5">
    <source>
        <dbReference type="ARBA" id="ARBA00023237"/>
    </source>
</evidence>
<dbReference type="SUPFAM" id="SSF48452">
    <property type="entry name" value="TPR-like"/>
    <property type="match status" value="1"/>
</dbReference>
<dbReference type="Pfam" id="PF07980">
    <property type="entry name" value="SusD_RagB"/>
    <property type="match status" value="1"/>
</dbReference>
<dbReference type="InterPro" id="IPR012944">
    <property type="entry name" value="SusD_RagB_dom"/>
</dbReference>